<dbReference type="Proteomes" id="UP000885771">
    <property type="component" value="Unassembled WGS sequence"/>
</dbReference>
<evidence type="ECO:0000256" key="6">
    <source>
        <dbReference type="ARBA" id="ARBA00012393"/>
    </source>
</evidence>
<evidence type="ECO:0000256" key="19">
    <source>
        <dbReference type="ARBA" id="ARBA00049494"/>
    </source>
</evidence>
<dbReference type="Gene3D" id="2.40.30.30">
    <property type="entry name" value="Riboflavin kinase-like"/>
    <property type="match status" value="1"/>
</dbReference>
<dbReference type="SUPFAM" id="SSF82114">
    <property type="entry name" value="Riboflavin kinase-like"/>
    <property type="match status" value="1"/>
</dbReference>
<dbReference type="GO" id="GO:0009398">
    <property type="term" value="P:FMN biosynthetic process"/>
    <property type="evidence" value="ECO:0007669"/>
    <property type="project" value="UniProtKB-UniPathway"/>
</dbReference>
<dbReference type="EMBL" id="DRLI01000250">
    <property type="protein sequence ID" value="HHM02658.1"/>
    <property type="molecule type" value="Genomic_DNA"/>
</dbReference>
<evidence type="ECO:0000256" key="15">
    <source>
        <dbReference type="ARBA" id="ARBA00022840"/>
    </source>
</evidence>
<evidence type="ECO:0000256" key="5">
    <source>
        <dbReference type="ARBA" id="ARBA00012105"/>
    </source>
</evidence>
<comment type="similarity">
    <text evidence="4">Belongs to the RibF family.</text>
</comment>
<dbReference type="EC" id="2.7.7.2" evidence="6"/>
<keyword evidence="16" id="KW-0511">Multifunctional enzyme</keyword>
<dbReference type="InterPro" id="IPR015865">
    <property type="entry name" value="Riboflavin_kinase_bac/euk"/>
</dbReference>
<comment type="pathway">
    <text evidence="3">Cofactor biosynthesis; FMN biosynthesis; FMN from riboflavin (ATP route): step 1/1.</text>
</comment>
<feature type="domain" description="Riboflavin kinase" evidence="20">
    <location>
        <begin position="192"/>
        <end position="308"/>
    </location>
</feature>
<evidence type="ECO:0000256" key="9">
    <source>
        <dbReference type="ARBA" id="ARBA00022643"/>
    </source>
</evidence>
<dbReference type="CDD" id="cd02064">
    <property type="entry name" value="FAD_synthetase_N"/>
    <property type="match status" value="1"/>
</dbReference>
<name>A0A7V5RQ18_CALAY</name>
<comment type="pathway">
    <text evidence="2">Cofactor biosynthesis; FAD biosynthesis; FAD from FMN: step 1/1.</text>
</comment>
<dbReference type="UniPathway" id="UPA00277">
    <property type="reaction ID" value="UER00407"/>
</dbReference>
<dbReference type="Gene3D" id="3.40.50.620">
    <property type="entry name" value="HUPs"/>
    <property type="match status" value="1"/>
</dbReference>
<comment type="function">
    <text evidence="1">Catalyzes the phosphorylation of riboflavin to FMN followed by the adenylation of FMN to FAD.</text>
</comment>
<evidence type="ECO:0000259" key="20">
    <source>
        <dbReference type="SMART" id="SM00904"/>
    </source>
</evidence>
<dbReference type="Pfam" id="PF01687">
    <property type="entry name" value="Flavokinase"/>
    <property type="match status" value="1"/>
</dbReference>
<dbReference type="GO" id="GO:0008531">
    <property type="term" value="F:riboflavin kinase activity"/>
    <property type="evidence" value="ECO:0007669"/>
    <property type="project" value="UniProtKB-EC"/>
</dbReference>
<evidence type="ECO:0000256" key="13">
    <source>
        <dbReference type="ARBA" id="ARBA00022777"/>
    </source>
</evidence>
<dbReference type="AlphaFoldDB" id="A0A7V5RQ18"/>
<evidence type="ECO:0000256" key="3">
    <source>
        <dbReference type="ARBA" id="ARBA00005201"/>
    </source>
</evidence>
<dbReference type="SUPFAM" id="SSF52374">
    <property type="entry name" value="Nucleotidylyl transferase"/>
    <property type="match status" value="1"/>
</dbReference>
<dbReference type="GO" id="GO:0005524">
    <property type="term" value="F:ATP binding"/>
    <property type="evidence" value="ECO:0007669"/>
    <property type="project" value="UniProtKB-KW"/>
</dbReference>
<dbReference type="Pfam" id="PF06574">
    <property type="entry name" value="FAD_syn"/>
    <property type="match status" value="1"/>
</dbReference>
<evidence type="ECO:0000313" key="21">
    <source>
        <dbReference type="EMBL" id="HHM02658.1"/>
    </source>
</evidence>
<dbReference type="InterPro" id="IPR015864">
    <property type="entry name" value="FAD_synthase"/>
</dbReference>
<dbReference type="InterPro" id="IPR023465">
    <property type="entry name" value="Riboflavin_kinase_dom_sf"/>
</dbReference>
<dbReference type="InterPro" id="IPR002606">
    <property type="entry name" value="Riboflavin_kinase_bac"/>
</dbReference>
<dbReference type="SMART" id="SM00904">
    <property type="entry name" value="Flavokinase"/>
    <property type="match status" value="1"/>
</dbReference>
<proteinExistence type="inferred from homology"/>
<protein>
    <recommendedName>
        <fullName evidence="7">Bifunctional riboflavin kinase/FMN adenylyltransferase</fullName>
        <ecNumber evidence="5">2.7.1.26</ecNumber>
        <ecNumber evidence="6">2.7.7.2</ecNumber>
    </recommendedName>
    <alternativeName>
        <fullName evidence="17">Riboflavin biosynthesis protein RibF</fullName>
    </alternativeName>
</protein>
<keyword evidence="14" id="KW-0274">FAD</keyword>
<evidence type="ECO:0000256" key="17">
    <source>
        <dbReference type="ARBA" id="ARBA00032176"/>
    </source>
</evidence>
<comment type="caution">
    <text evidence="21">The sequence shown here is derived from an EMBL/GenBank/DDBJ whole genome shotgun (WGS) entry which is preliminary data.</text>
</comment>
<dbReference type="FunFam" id="3.40.50.620:FF:000021">
    <property type="entry name" value="Riboflavin biosynthesis protein"/>
    <property type="match status" value="1"/>
</dbReference>
<dbReference type="InterPro" id="IPR014729">
    <property type="entry name" value="Rossmann-like_a/b/a_fold"/>
</dbReference>
<dbReference type="GO" id="GO:0006747">
    <property type="term" value="P:FAD biosynthetic process"/>
    <property type="evidence" value="ECO:0007669"/>
    <property type="project" value="UniProtKB-UniPathway"/>
</dbReference>
<evidence type="ECO:0000256" key="16">
    <source>
        <dbReference type="ARBA" id="ARBA00023268"/>
    </source>
</evidence>
<dbReference type="PIRSF" id="PIRSF004491">
    <property type="entry name" value="FAD_Synth"/>
    <property type="match status" value="1"/>
</dbReference>
<dbReference type="PANTHER" id="PTHR22749">
    <property type="entry name" value="RIBOFLAVIN KINASE/FMN ADENYLYLTRANSFERASE"/>
    <property type="match status" value="1"/>
</dbReference>
<dbReference type="UniPathway" id="UPA00276">
    <property type="reaction ID" value="UER00406"/>
</dbReference>
<dbReference type="InterPro" id="IPR023468">
    <property type="entry name" value="Riboflavin_kinase"/>
</dbReference>
<dbReference type="EC" id="2.7.1.26" evidence="5"/>
<keyword evidence="11 21" id="KW-0548">Nucleotidyltransferase</keyword>
<organism evidence="21">
    <name type="scientific">Caldithrix abyssi</name>
    <dbReference type="NCBI Taxonomy" id="187145"/>
    <lineage>
        <taxon>Bacteria</taxon>
        <taxon>Pseudomonadati</taxon>
        <taxon>Calditrichota</taxon>
        <taxon>Calditrichia</taxon>
        <taxon>Calditrichales</taxon>
        <taxon>Calditrichaceae</taxon>
        <taxon>Caldithrix</taxon>
    </lineage>
</organism>
<evidence type="ECO:0000256" key="10">
    <source>
        <dbReference type="ARBA" id="ARBA00022679"/>
    </source>
</evidence>
<dbReference type="NCBIfam" id="TIGR00125">
    <property type="entry name" value="cyt_tran_rel"/>
    <property type="match status" value="1"/>
</dbReference>
<dbReference type="GO" id="GO:0009231">
    <property type="term" value="P:riboflavin biosynthetic process"/>
    <property type="evidence" value="ECO:0007669"/>
    <property type="project" value="InterPro"/>
</dbReference>
<evidence type="ECO:0000256" key="4">
    <source>
        <dbReference type="ARBA" id="ARBA00010214"/>
    </source>
</evidence>
<comment type="catalytic activity">
    <reaction evidence="18">
        <text>riboflavin + ATP = FMN + ADP + H(+)</text>
        <dbReference type="Rhea" id="RHEA:14357"/>
        <dbReference type="ChEBI" id="CHEBI:15378"/>
        <dbReference type="ChEBI" id="CHEBI:30616"/>
        <dbReference type="ChEBI" id="CHEBI:57986"/>
        <dbReference type="ChEBI" id="CHEBI:58210"/>
        <dbReference type="ChEBI" id="CHEBI:456216"/>
        <dbReference type="EC" id="2.7.1.26"/>
    </reaction>
</comment>
<evidence type="ECO:0000256" key="14">
    <source>
        <dbReference type="ARBA" id="ARBA00022827"/>
    </source>
</evidence>
<evidence type="ECO:0000256" key="18">
    <source>
        <dbReference type="ARBA" id="ARBA00047880"/>
    </source>
</evidence>
<feature type="non-terminal residue" evidence="21">
    <location>
        <position position="308"/>
    </location>
</feature>
<keyword evidence="12" id="KW-0547">Nucleotide-binding</keyword>
<gene>
    <name evidence="21" type="primary">ribF</name>
    <name evidence="21" type="ORF">ENJ15_06555</name>
</gene>
<evidence type="ECO:0000256" key="2">
    <source>
        <dbReference type="ARBA" id="ARBA00004726"/>
    </source>
</evidence>
<dbReference type="InterPro" id="IPR004821">
    <property type="entry name" value="Cyt_trans-like"/>
</dbReference>
<keyword evidence="9" id="KW-0288">FMN</keyword>
<sequence>MEAAGGGLMEIIQGMDTTLGLERVLTIGTFDGVHKGHLKILNTLRAEAERRKAVSTVLTFEPHPRVVLARSGKAPGVKLLTTFEEKMALLEAQKVDDVVVIRFDEAFSKLSYQAFFEKYIVSRMHLKCLVVGHDHAFGRDRRGNHDAISALSQKQHFDVTRVDAFHLEGEAVSSSKIRRLLSEGRVGQATPLLGYPYSLSGTVVPGDARGRLLNFPTANVKPECADKLIPREGVYAVDVVHKNRIFKGMMNIGYRPTFNKNAFALEVHILNFNETIYGDILTIRFKKRLRDEKKFASKEALIEQLNID</sequence>
<keyword evidence="10 21" id="KW-0808">Transferase</keyword>
<keyword evidence="13" id="KW-0418">Kinase</keyword>
<accession>A0A7V5RQ18</accession>
<evidence type="ECO:0000256" key="11">
    <source>
        <dbReference type="ARBA" id="ARBA00022695"/>
    </source>
</evidence>
<evidence type="ECO:0000256" key="1">
    <source>
        <dbReference type="ARBA" id="ARBA00002121"/>
    </source>
</evidence>
<reference evidence="21" key="1">
    <citation type="journal article" date="2020" name="mSystems">
        <title>Genome- and Community-Level Interaction Insights into Carbon Utilization and Element Cycling Functions of Hydrothermarchaeota in Hydrothermal Sediment.</title>
        <authorList>
            <person name="Zhou Z."/>
            <person name="Liu Y."/>
            <person name="Xu W."/>
            <person name="Pan J."/>
            <person name="Luo Z.H."/>
            <person name="Li M."/>
        </authorList>
    </citation>
    <scope>NUCLEOTIDE SEQUENCE [LARGE SCALE GENOMIC DNA]</scope>
    <source>
        <strain evidence="21">HyVt-460</strain>
    </source>
</reference>
<evidence type="ECO:0000256" key="8">
    <source>
        <dbReference type="ARBA" id="ARBA00022630"/>
    </source>
</evidence>
<keyword evidence="15" id="KW-0067">ATP-binding</keyword>
<keyword evidence="8" id="KW-0285">Flavoprotein</keyword>
<dbReference type="GO" id="GO:0003919">
    <property type="term" value="F:FMN adenylyltransferase activity"/>
    <property type="evidence" value="ECO:0007669"/>
    <property type="project" value="UniProtKB-EC"/>
</dbReference>
<evidence type="ECO:0000256" key="12">
    <source>
        <dbReference type="ARBA" id="ARBA00022741"/>
    </source>
</evidence>
<dbReference type="NCBIfam" id="TIGR00083">
    <property type="entry name" value="ribF"/>
    <property type="match status" value="1"/>
</dbReference>
<dbReference type="PANTHER" id="PTHR22749:SF6">
    <property type="entry name" value="RIBOFLAVIN KINASE"/>
    <property type="match status" value="1"/>
</dbReference>
<dbReference type="NCBIfam" id="NF004162">
    <property type="entry name" value="PRK05627.1-5"/>
    <property type="match status" value="1"/>
</dbReference>
<evidence type="ECO:0000256" key="7">
    <source>
        <dbReference type="ARBA" id="ARBA00018483"/>
    </source>
</evidence>
<comment type="catalytic activity">
    <reaction evidence="19">
        <text>FMN + ATP + H(+) = FAD + diphosphate</text>
        <dbReference type="Rhea" id="RHEA:17237"/>
        <dbReference type="ChEBI" id="CHEBI:15378"/>
        <dbReference type="ChEBI" id="CHEBI:30616"/>
        <dbReference type="ChEBI" id="CHEBI:33019"/>
        <dbReference type="ChEBI" id="CHEBI:57692"/>
        <dbReference type="ChEBI" id="CHEBI:58210"/>
        <dbReference type="EC" id="2.7.7.2"/>
    </reaction>
</comment>